<dbReference type="InterPro" id="IPR045192">
    <property type="entry name" value="AP180-like"/>
</dbReference>
<evidence type="ECO:0000259" key="12">
    <source>
        <dbReference type="PROSITE" id="PS50942"/>
    </source>
</evidence>
<keyword evidence="14" id="KW-1185">Reference proteome</keyword>
<evidence type="ECO:0000256" key="3">
    <source>
        <dbReference type="ARBA" id="ARBA00004600"/>
    </source>
</evidence>
<dbReference type="GO" id="GO:0072583">
    <property type="term" value="P:clathrin-dependent endocytosis"/>
    <property type="evidence" value="ECO:0007669"/>
    <property type="project" value="InterPro"/>
</dbReference>
<dbReference type="AlphaFoldDB" id="A0A8J4JPQ7"/>
<comment type="caution">
    <text evidence="13">The sequence shown here is derived from an EMBL/GenBank/DDBJ whole genome shotgun (WGS) entry which is preliminary data.</text>
</comment>
<evidence type="ECO:0000256" key="1">
    <source>
        <dbReference type="ARBA" id="ARBA00004132"/>
    </source>
</evidence>
<dbReference type="GO" id="GO:0005905">
    <property type="term" value="C:clathrin-coated pit"/>
    <property type="evidence" value="ECO:0007669"/>
    <property type="project" value="UniProtKB-SubCell"/>
</dbReference>
<comment type="similarity">
    <text evidence="4">Belongs to the PICALM/SNAP91 family.</text>
</comment>
<evidence type="ECO:0000256" key="6">
    <source>
        <dbReference type="ARBA" id="ARBA00023034"/>
    </source>
</evidence>
<dbReference type="FunFam" id="1.25.40.90:FF:000034">
    <property type="entry name" value="Phosphatidylinositol-binding clathrin assembly protein-like"/>
    <property type="match status" value="1"/>
</dbReference>
<dbReference type="InterPro" id="IPR011417">
    <property type="entry name" value="ANTH_dom"/>
</dbReference>
<dbReference type="FunFam" id="1.20.58.150:FF:000001">
    <property type="entry name" value="phosphatidylinositol-binding clathrin assembly protein-like isoform X1"/>
    <property type="match status" value="1"/>
</dbReference>
<sequence length="598" mass="65499">LIQCTNEMNVNIPQLADTLFERTANSSWVVVFKALITTHHLMMYGNERFIQYLASRNTLFNLNNYLDKSAMQGYDMSTFIRRYSRYLNEKALSYRLVAVDFTKMKRGIDGVMRTMNAEKLLKTLPIIQNQLDALLDFDANPNELTNGVINAAFMLLFKDSIRLFAAYNEGIINLLERYFDMKKNQCKEGLDIYKKFLARMTKLSEFLKVAEQVGIDQGDIPDLTQAPSSLLEALEQHLASVEGKKTKEVSAASRASALSSAVSTLANTGMSFSRMDEKEKQQALEEEQARLQALKEQRLREISVVSNSTSTSASPSTLSGKSVNTTVAVDLFAVPAPTTNSMPNLSSDLFDLQPAFVPTVQSTPAISTSASSAWGGPFSSSNGCVGSPPHLDIFDMKPVEEAVKSTTPFIISTFSSKQTVELFSGFPLHSAPPSTTSSTINVDFDAVFGGKSTAPEYRTTTFNFLDDVLQPTVPPQSQRATLANQQSGKILANDLDSSLANLVGNLGFGGTPSKKSDMQWTQPTEKKLTGGTNWQAKTSTSTTWNPTPLPTIPHMVISVPPQIGAAPLMAPQSMMYTQPGLRPTNPFAPVSETQVNCF</sequence>
<dbReference type="GO" id="GO:0000149">
    <property type="term" value="F:SNARE binding"/>
    <property type="evidence" value="ECO:0007669"/>
    <property type="project" value="TreeGrafter"/>
</dbReference>
<dbReference type="GO" id="GO:0048268">
    <property type="term" value="P:clathrin coat assembly"/>
    <property type="evidence" value="ECO:0007669"/>
    <property type="project" value="InterPro"/>
</dbReference>
<dbReference type="EMBL" id="VULE01001191">
    <property type="protein sequence ID" value="KAF1525396.1"/>
    <property type="molecule type" value="Genomic_DNA"/>
</dbReference>
<evidence type="ECO:0000313" key="14">
    <source>
        <dbReference type="Proteomes" id="UP000725257"/>
    </source>
</evidence>
<proteinExistence type="inferred from homology"/>
<evidence type="ECO:0000256" key="5">
    <source>
        <dbReference type="ARBA" id="ARBA00022583"/>
    </source>
</evidence>
<dbReference type="GO" id="GO:0032050">
    <property type="term" value="F:clathrin heavy chain binding"/>
    <property type="evidence" value="ECO:0007669"/>
    <property type="project" value="TreeGrafter"/>
</dbReference>
<dbReference type="Pfam" id="PF07651">
    <property type="entry name" value="ANTH"/>
    <property type="match status" value="1"/>
</dbReference>
<dbReference type="PANTHER" id="PTHR22951:SF11">
    <property type="entry name" value="ENTH DOMAIN-CONTAINING PROTEIN"/>
    <property type="match status" value="1"/>
</dbReference>
<dbReference type="GO" id="GO:0016185">
    <property type="term" value="P:synaptic vesicle budding from presynaptic endocytic zone membrane"/>
    <property type="evidence" value="ECO:0007669"/>
    <property type="project" value="TreeGrafter"/>
</dbReference>
<dbReference type="GO" id="GO:0005545">
    <property type="term" value="F:1-phosphatidylinositol binding"/>
    <property type="evidence" value="ECO:0007669"/>
    <property type="project" value="InterPro"/>
</dbReference>
<dbReference type="InterPro" id="IPR014712">
    <property type="entry name" value="ANTH_dom_sf"/>
</dbReference>
<dbReference type="InterPro" id="IPR008942">
    <property type="entry name" value="ENTH_VHS"/>
</dbReference>
<evidence type="ECO:0000256" key="8">
    <source>
        <dbReference type="ARBA" id="ARBA00023176"/>
    </source>
</evidence>
<protein>
    <submittedName>
        <fullName evidence="13">Phosphatidylinositol-binding clathrin assembly protein</fullName>
    </submittedName>
</protein>
<dbReference type="PROSITE" id="PS50942">
    <property type="entry name" value="ENTH"/>
    <property type="match status" value="1"/>
</dbReference>
<feature type="non-terminal residue" evidence="13">
    <location>
        <position position="598"/>
    </location>
</feature>
<dbReference type="PANTHER" id="PTHR22951">
    <property type="entry name" value="CLATHRIN ASSEMBLY PROTEIN"/>
    <property type="match status" value="1"/>
</dbReference>
<name>A0A8J4JPQ7_EUDSL</name>
<dbReference type="SMART" id="SM00273">
    <property type="entry name" value="ENTH"/>
    <property type="match status" value="1"/>
</dbReference>
<keyword evidence="8" id="KW-0168">Coated pit</keyword>
<keyword evidence="7" id="KW-0472">Membrane</keyword>
<organism evidence="13 14">
    <name type="scientific">Eudyptes sclateri</name>
    <name type="common">Erect-crested penguin</name>
    <dbReference type="NCBI Taxonomy" id="92688"/>
    <lineage>
        <taxon>Eukaryota</taxon>
        <taxon>Metazoa</taxon>
        <taxon>Chordata</taxon>
        <taxon>Craniata</taxon>
        <taxon>Vertebrata</taxon>
        <taxon>Euteleostomi</taxon>
        <taxon>Archelosauria</taxon>
        <taxon>Archosauria</taxon>
        <taxon>Dinosauria</taxon>
        <taxon>Saurischia</taxon>
        <taxon>Theropoda</taxon>
        <taxon>Coelurosauria</taxon>
        <taxon>Aves</taxon>
        <taxon>Neognathae</taxon>
        <taxon>Neoaves</taxon>
        <taxon>Aequornithes</taxon>
        <taxon>Sphenisciformes</taxon>
        <taxon>Spheniscidae</taxon>
        <taxon>Eudyptes</taxon>
    </lineage>
</organism>
<keyword evidence="6" id="KW-0333">Golgi apparatus</keyword>
<evidence type="ECO:0000256" key="4">
    <source>
        <dbReference type="ARBA" id="ARBA00008011"/>
    </source>
</evidence>
<dbReference type="GO" id="GO:0030136">
    <property type="term" value="C:clathrin-coated vesicle"/>
    <property type="evidence" value="ECO:0007669"/>
    <property type="project" value="UniProtKB-SubCell"/>
</dbReference>
<evidence type="ECO:0000256" key="7">
    <source>
        <dbReference type="ARBA" id="ARBA00023136"/>
    </source>
</evidence>
<dbReference type="GO" id="GO:0098894">
    <property type="term" value="C:extrinsic component of presynaptic endocytic zone membrane"/>
    <property type="evidence" value="ECO:0007669"/>
    <property type="project" value="TreeGrafter"/>
</dbReference>
<evidence type="ECO:0000256" key="10">
    <source>
        <dbReference type="SAM" id="Coils"/>
    </source>
</evidence>
<dbReference type="SUPFAM" id="SSF48464">
    <property type="entry name" value="ENTH/VHS domain"/>
    <property type="match status" value="1"/>
</dbReference>
<dbReference type="Gene3D" id="1.25.40.90">
    <property type="match status" value="1"/>
</dbReference>
<evidence type="ECO:0000313" key="13">
    <source>
        <dbReference type="EMBL" id="KAF1525396.1"/>
    </source>
</evidence>
<keyword evidence="5" id="KW-0254">Endocytosis</keyword>
<dbReference type="Gene3D" id="1.20.58.150">
    <property type="entry name" value="ANTH domain"/>
    <property type="match status" value="1"/>
</dbReference>
<evidence type="ECO:0000256" key="11">
    <source>
        <dbReference type="SAM" id="MobiDB-lite"/>
    </source>
</evidence>
<feature type="domain" description="ENTH" evidence="12">
    <location>
        <begin position="1"/>
        <end position="101"/>
    </location>
</feature>
<feature type="coiled-coil region" evidence="10">
    <location>
        <begin position="274"/>
        <end position="301"/>
    </location>
</feature>
<dbReference type="GO" id="GO:0005546">
    <property type="term" value="F:phosphatidylinositol-4,5-bisphosphate binding"/>
    <property type="evidence" value="ECO:0007669"/>
    <property type="project" value="TreeGrafter"/>
</dbReference>
<dbReference type="InterPro" id="IPR013809">
    <property type="entry name" value="ENTH"/>
</dbReference>
<evidence type="ECO:0000256" key="9">
    <source>
        <dbReference type="ARBA" id="ARBA00023329"/>
    </source>
</evidence>
<keyword evidence="10" id="KW-0175">Coiled coil</keyword>
<dbReference type="GO" id="GO:0008021">
    <property type="term" value="C:synaptic vesicle"/>
    <property type="evidence" value="ECO:0007669"/>
    <property type="project" value="TreeGrafter"/>
</dbReference>
<accession>A0A8J4JPQ7</accession>
<feature type="non-terminal residue" evidence="13">
    <location>
        <position position="1"/>
    </location>
</feature>
<keyword evidence="9" id="KW-0968">Cytoplasmic vesicle</keyword>
<dbReference type="Proteomes" id="UP000725257">
    <property type="component" value="Unassembled WGS sequence"/>
</dbReference>
<reference evidence="13 14" key="1">
    <citation type="journal article" date="2019" name="Gigascience">
        <title>High-coverage genomes to elucidate the evolution of penguins.</title>
        <authorList>
            <person name="Pan H."/>
            <person name="Cole T.L."/>
            <person name="Bi X."/>
            <person name="Fang M."/>
            <person name="Zhou C."/>
            <person name="Yang Z."/>
            <person name="Ksepka D.T."/>
            <person name="Hart T."/>
            <person name="Bouzat J.L."/>
            <person name="Argilla L.S."/>
            <person name="Bertelsen M.F."/>
            <person name="Boersma P.D."/>
            <person name="Bost C.A."/>
            <person name="Cherel Y."/>
            <person name="Dann P."/>
            <person name="Fiddaman S.R."/>
            <person name="Howard P."/>
            <person name="Labuschagne K."/>
            <person name="Mattern T."/>
            <person name="Miller G."/>
            <person name="Parker P."/>
            <person name="Phillips R.A."/>
            <person name="Quillfeldt P."/>
            <person name="Ryan P.G."/>
            <person name="Taylor H."/>
            <person name="Thompson D.R."/>
            <person name="Young M.J."/>
            <person name="Ellegaard M.R."/>
            <person name="Gilbert M.T.P."/>
            <person name="Sinding M.S."/>
            <person name="Pacheco G."/>
            <person name="Shepherd L.D."/>
            <person name="Tennyson A.J.D."/>
            <person name="Grosser S."/>
            <person name="Kay E."/>
            <person name="Nupen L.J."/>
            <person name="Ellenberg U."/>
            <person name="Houston D.M."/>
            <person name="Reeve A.H."/>
            <person name="Johnson K."/>
            <person name="Masello J.F."/>
            <person name="Stracke T."/>
            <person name="McKinlay B."/>
            <person name="Borboroglu P.G."/>
            <person name="Zhang D.X."/>
            <person name="Zhang G."/>
        </authorList>
    </citation>
    <scope>NUCLEOTIDE SEQUENCE [LARGE SCALE GENOMIC DNA]</scope>
    <source>
        <strain evidence="13">Ant 5</strain>
    </source>
</reference>
<evidence type="ECO:0000256" key="2">
    <source>
        <dbReference type="ARBA" id="ARBA00004555"/>
    </source>
</evidence>
<dbReference type="SUPFAM" id="SSF89009">
    <property type="entry name" value="GAT-like domain"/>
    <property type="match status" value="1"/>
</dbReference>
<feature type="compositionally biased region" description="Polar residues" evidence="11">
    <location>
        <begin position="530"/>
        <end position="546"/>
    </location>
</feature>
<feature type="region of interest" description="Disordered" evidence="11">
    <location>
        <begin position="524"/>
        <end position="547"/>
    </location>
</feature>
<comment type="subcellular location">
    <subcellularLocation>
        <location evidence="1">Cytoplasmic vesicle</location>
        <location evidence="1">Clathrin-coated vesicle</location>
    </subcellularLocation>
    <subcellularLocation>
        <location evidence="2">Golgi apparatus</location>
    </subcellularLocation>
    <subcellularLocation>
        <location evidence="3">Membrane</location>
        <location evidence="3">Clathrin-coated pit</location>
    </subcellularLocation>
</comment>
<gene>
    <name evidence="13" type="primary">PICALM</name>
    <name evidence="13" type="ORF">FQV14_0012467</name>
</gene>
<dbReference type="GO" id="GO:0005794">
    <property type="term" value="C:Golgi apparatus"/>
    <property type="evidence" value="ECO:0007669"/>
    <property type="project" value="UniProtKB-SubCell"/>
</dbReference>